<reference evidence="5 6" key="1">
    <citation type="journal article" date="2014" name="Int. J. Syst. Evol. Microbiol.">
        <title>Jeotgalibaca dankookensis gen. nov., sp. nov., a member of the family Carnobacteriaceae, isolated from seujeot (Korean traditional food).</title>
        <authorList>
            <person name="Lee D.G."/>
            <person name="Trujillo M.E."/>
            <person name="Kang H."/>
            <person name="Ahn T.Y."/>
        </authorList>
    </citation>
    <scope>NUCLEOTIDE SEQUENCE [LARGE SCALE GENOMIC DNA]</scope>
    <source>
        <strain evidence="5 6">EX-07</strain>
    </source>
</reference>
<dbReference type="PROSITE" id="PS51450">
    <property type="entry name" value="LRR"/>
    <property type="match status" value="5"/>
</dbReference>
<evidence type="ECO:0000313" key="6">
    <source>
        <dbReference type="Proteomes" id="UP000188993"/>
    </source>
</evidence>
<name>A0A1S6IS00_9LACT</name>
<dbReference type="SMART" id="SM00365">
    <property type="entry name" value="LRR_SD22"/>
    <property type="match status" value="6"/>
</dbReference>
<dbReference type="PANTHER" id="PTHR46652:SF3">
    <property type="entry name" value="LEUCINE-RICH REPEAT-CONTAINING PROTEIN 9"/>
    <property type="match status" value="1"/>
</dbReference>
<dbReference type="OrthoDB" id="2149478at2"/>
<dbReference type="SUPFAM" id="SSF52058">
    <property type="entry name" value="L domain-like"/>
    <property type="match status" value="1"/>
</dbReference>
<dbReference type="InterPro" id="IPR059177">
    <property type="entry name" value="GH29D-like_dom"/>
</dbReference>
<dbReference type="InterPro" id="IPR044060">
    <property type="entry name" value="Bacterial_rp_domain"/>
</dbReference>
<evidence type="ECO:0000256" key="2">
    <source>
        <dbReference type="ARBA" id="ARBA00022737"/>
    </source>
</evidence>
<dbReference type="InterPro" id="IPR003591">
    <property type="entry name" value="Leu-rich_rpt_typical-subtyp"/>
</dbReference>
<dbReference type="InterPro" id="IPR014867">
    <property type="entry name" value="Spore_coat_CotH_CotH2/3/7"/>
</dbReference>
<organism evidence="5 6">
    <name type="scientific">Jeotgalibaca dankookensis</name>
    <dbReference type="NCBI Taxonomy" id="708126"/>
    <lineage>
        <taxon>Bacteria</taxon>
        <taxon>Bacillati</taxon>
        <taxon>Bacillota</taxon>
        <taxon>Bacilli</taxon>
        <taxon>Lactobacillales</taxon>
        <taxon>Carnobacteriaceae</taxon>
        <taxon>Jeotgalibaca</taxon>
    </lineage>
</organism>
<dbReference type="KEGG" id="jda:BW727_101975"/>
<dbReference type="InterPro" id="IPR050836">
    <property type="entry name" value="SDS22/Internalin_LRR"/>
</dbReference>
<dbReference type="InterPro" id="IPR032675">
    <property type="entry name" value="LRR_dom_sf"/>
</dbReference>
<dbReference type="InterPro" id="IPR001611">
    <property type="entry name" value="Leu-rich_rpt"/>
</dbReference>
<dbReference type="STRING" id="708126.BW727_101975"/>
<feature type="domain" description="Bacterial repeat" evidence="4">
    <location>
        <begin position="861"/>
        <end position="911"/>
    </location>
</feature>
<keyword evidence="1" id="KW-0433">Leucine-rich repeat</keyword>
<dbReference type="Pfam" id="PF08757">
    <property type="entry name" value="CotH"/>
    <property type="match status" value="1"/>
</dbReference>
<protein>
    <submittedName>
        <fullName evidence="5">Internalin-A</fullName>
    </submittedName>
</protein>
<evidence type="ECO:0000256" key="1">
    <source>
        <dbReference type="ARBA" id="ARBA00022614"/>
    </source>
</evidence>
<dbReference type="SMART" id="SM00369">
    <property type="entry name" value="LRR_TYP"/>
    <property type="match status" value="4"/>
</dbReference>
<dbReference type="EMBL" id="CP019728">
    <property type="protein sequence ID" value="AQS54299.1"/>
    <property type="molecule type" value="Genomic_DNA"/>
</dbReference>
<dbReference type="PANTHER" id="PTHR46652">
    <property type="entry name" value="LEUCINE-RICH REPEAT AND IQ DOMAIN-CONTAINING PROTEIN 1-RELATED"/>
    <property type="match status" value="1"/>
</dbReference>
<sequence>MRKKYTKFNLISLLVILFSLFFLVLFFNDSTTVVNFSDPGLEAAVRETIEKEEGTLHTKDVDTVQVLDAANHKIEKLDGIEYLTQLRELNLEDNFIESVSPLKNLTKLETLNLRNNEITNLEDIHFQDIIYLNIRDLSLRHNVKRDQEGHDTRLADISLVGKMASLRKLSLRDNDIEDLAPISALRKLTELDIRENKFDTLEPLETLNKLKKLNIRDNQITSLEPIRYLSRLTYLNIHSDTEIESLEPIKELINLETLIMRNILIQDASFLKPLVNLQNFNGIDTGIEKGNSELIEGLLAKGALQGDVRPERMLHTLSPPVLSQESGFYNQDLAIEIENKSNVAPVYYTLDGSEPTVNSEIYKEPIVIDNKSNQIATVLRARTLSETNAMSETVTKTYFVEENIEERFDLPIFSLVTDPVHLFDEETGIYTDENAYNRGSDWERPLHIEFFEPNGALALSQNGGVRINGGATRAYAQKSLRLYAGSEYDEEEYFNYPFFGDLKQKNSPQTIDSFKRLILRNSGNDWSQTMFNDALMQSLVKPLGTVATQAYQPAVIFVNGEYYGIQNIRERYDEYYFESHYGIAPDDLVVLENNAELYEGSNKDVYHYKNMLKYIEEHDIKEKEHLDYVETLMDFENFIDYFASEIYFGNLDWPQNNIRYWRKTIDFYRPEAPYGHDGRWRWMMNDTDFGFYFRTNASFGYNEEPINHETNSIKWVMGEKDGRLGERIWPNFLFRQLMQNDTFKNQFINRFNDLVNSYLSESVADKQIEALKNGIDQEISYQIDRWGAIESKEKWEENINRKYLFAKERPEYIRNYMMEEFDIDDTVTVTVNNETEAGYVRVNTLAIQSDLPGNARSDRWSGIYFKGIPITIEAVAKDGYEFSHWEDHKEDVNELTITPEENINFEAVFKKK</sequence>
<dbReference type="Gene3D" id="3.80.10.10">
    <property type="entry name" value="Ribonuclease Inhibitor"/>
    <property type="match status" value="1"/>
</dbReference>
<proteinExistence type="predicted"/>
<dbReference type="InterPro" id="IPR025875">
    <property type="entry name" value="Leu-rich_rpt_4"/>
</dbReference>
<dbReference type="Pfam" id="PF12799">
    <property type="entry name" value="LRR_4"/>
    <property type="match status" value="3"/>
</dbReference>
<keyword evidence="6" id="KW-1185">Reference proteome</keyword>
<dbReference type="RefSeq" id="WP_062469647.1">
    <property type="nucleotide sequence ID" value="NZ_BBYN01000014.1"/>
</dbReference>
<keyword evidence="2" id="KW-0677">Repeat</keyword>
<accession>A0A1S6IS00</accession>
<evidence type="ECO:0000313" key="5">
    <source>
        <dbReference type="EMBL" id="AQS54299.1"/>
    </source>
</evidence>
<dbReference type="Pfam" id="PF18998">
    <property type="entry name" value="Flg_new_2"/>
    <property type="match status" value="1"/>
</dbReference>
<dbReference type="AlphaFoldDB" id="A0A1S6IS00"/>
<gene>
    <name evidence="5" type="primary">inlA</name>
    <name evidence="5" type="ORF">BW727_101975</name>
</gene>
<dbReference type="Proteomes" id="UP000188993">
    <property type="component" value="Chromosome"/>
</dbReference>
<dbReference type="Pfam" id="PF13290">
    <property type="entry name" value="CHB_HEX_C_1"/>
    <property type="match status" value="1"/>
</dbReference>
<feature type="domain" description="GH29D-like beta-sandwich" evidence="3">
    <location>
        <begin position="325"/>
        <end position="395"/>
    </location>
</feature>
<evidence type="ECO:0000259" key="3">
    <source>
        <dbReference type="Pfam" id="PF13290"/>
    </source>
</evidence>
<evidence type="ECO:0000259" key="4">
    <source>
        <dbReference type="Pfam" id="PF18998"/>
    </source>
</evidence>